<organism evidence="1 2">
    <name type="scientific">Acerihabitans arboris</name>
    <dbReference type="NCBI Taxonomy" id="2691583"/>
    <lineage>
        <taxon>Bacteria</taxon>
        <taxon>Pseudomonadati</taxon>
        <taxon>Pseudomonadota</taxon>
        <taxon>Gammaproteobacteria</taxon>
        <taxon>Enterobacterales</taxon>
        <taxon>Pectobacteriaceae</taxon>
        <taxon>Acerihabitans</taxon>
    </lineage>
</organism>
<dbReference type="RefSeq" id="WP_162365788.1">
    <property type="nucleotide sequence ID" value="NZ_WUBS01000006.1"/>
</dbReference>
<evidence type="ECO:0000313" key="2">
    <source>
        <dbReference type="Proteomes" id="UP000461443"/>
    </source>
</evidence>
<accession>A0A845SI72</accession>
<protein>
    <submittedName>
        <fullName evidence="1">Uncharacterized protein</fullName>
    </submittedName>
</protein>
<keyword evidence="2" id="KW-1185">Reference proteome</keyword>
<sequence length="1957" mass="225172">MNNVYKSSNNVFSSQTQHFRPNTTSTVFLHHYAESIINVKNIYTGKKTSHIPKKRQIDICLNKKRARDINDKKVDHLFCCVKELRSNLDCLLNPGNEKYINIELDYGKFSILTKCISLPSGRSIYAGCFEKNLIISDGSNYYIECPRQNKPTLVATLSSLIAHLTQGSGWPDANGRPGWMQSAFNWFSDMRDPLVFPQAGAKMIYPANFSSQSVLYSAKAEFSAQLAPGGPTERDIDFTQLATLSPLATPASAYLPSATNTTADISSQLIFNIDGHEFKILPANLEAETQLQSIMQDFLQHKTYAAANSLAMLLEFDAYIGRKMAIIFHQGLYLKDKNQSLNVIVFKMCSENIILTMGILAAENSDTAKLIVKHAVNQIRISDYILDIEKKVTKGSRRVDMDIINDIVSHLKNKSFAMAKEKIIEKIMDAEHDDKIHLEKKLHYLSLCQEAFDEYRLQLTLDNFPPLARMLYLNTQQIYSALIGGEPRHLADCLVKLKFYHIFEYTRLNGISIFSLNFILPGEITNLWRIFIEDEHEFDKDRMDKIFTEDLLSFIYQRKPAHLYLDKLLDLINLSRLDERNAGDSVNWYEKNLKPFNHAHQILSKLIENNYIEQVKFHEHRAWHDEFTRIIHSDKTIYILLTYLTNLQKLFIDITVEYLVDKIRLTAATQEQRIIAAKIEAVRDEFGTWARDKDDFSILTKYLDLEKDGHLVILIKAAVLWYFSQQDNINDESLNTINVLAVLKQFISAQQRIMLEYNSRHQQNFTSIFQLKTSSQIHDLDEYYLQFKHYKLHDSFSEAQKFTMRALDNSAINYIDIIYPSEYILCFKVFSRNYVPNYLSPFTSTYLPGENIGYIMLVKLYSNRIILASTLNGLPFITDIDNHEKNDVINQLKVYWTDCKTSLNLKNRPYFPMNETTLLTLIPSVDANSHRSTSMLDILLHPPEEQSLDIAAPEYTLVAVKNNDIDSILSDYTPNRNDFFQPLSINNSLMTNFDYLYQATLISITDVLKDSLREYTWLEHVVSFIPFFTTLFRHWHDEEHKFEFQEVIFDIYDLISTLVSLAGQFKNLSEKTLKQALHKAIAQKVSHSHIKSFIIDELINSSSGIGVKMTKSVFNEISSFYNIIHPSGKALTVFIENIQFKVLETISLANQLIKSESLQKKMLRQPWKSDVDEKTLKTLTTGVFTENSTASENFFVINDNDYFPVFWDKYYGEWRIINSYGPDYKNLAIPVARSHSGNWVASVGQLVDLKFSSFSFSPVHPKWFDSAKIIIIEPARIITNVKPPDNDLIRFHKKILNFYLQRHYFSQRVIGRKVEYDLFLDKSFHSFSIKHEILALQEFDGFSHDKKAAELAIKTMNEQDVSIVHLRAICGWRSKHDIMAKTYFALLIELKNLKYVIDLEDIRSSLGIIDKGDVFMEDEWIMMMNNSPSIFELIKFKNFYYITDAKYFSYREATAPYAYIKNGFLLKEPIWYKPLMISKTNISKKTNISYGHADKHDLLLAARALRNKPGGYVDKEKFLLDVLWHAGLLDNTGAANLLRMIKLAKTDHVMSQAILGNMQKASSLVTLLKVNKGKLVAFYDSSNHLKHLSLCLGNGRFIGLGNDFFGLTPQSRSSLIIVEQMGVFIHGILKPYHCEKKFSVFAGDAFGATDDTQVILDDPPKKKIPQYSSDGRIKGYLEQLIPREQVLLGKKCHIAVIGSDKPRLSIKFHGAPFNVNNLDAIEFSDIIKGLAYLDGAKFALKNITGIDLGSCFSGYGRRYSTAQILADELGMKIRTAPHYITDAVRRRRPEWFHDFEPCDVRITNRGNLSLSQASSWHNDQEFIDVQVTHRAMHDVMHEVREVIRRLGSVRRRRDIEQSPLLGVAKHVPFIYIDILQIFFTPNRHHPRTVGNITLNSNSLLLLDKILMDYAIIGDEEDFIIEQAFMDIILSIDEFKYLSDRFNHLAPQSEPGRQRVSA</sequence>
<comment type="caution">
    <text evidence="1">The sequence shown here is derived from an EMBL/GenBank/DDBJ whole genome shotgun (WGS) entry which is preliminary data.</text>
</comment>
<reference evidence="1 2" key="2">
    <citation type="submission" date="2020-02" db="EMBL/GenBank/DDBJ databases">
        <title>The new genus of Enterobacteriales.</title>
        <authorList>
            <person name="Kim I.S."/>
        </authorList>
    </citation>
    <scope>NUCLEOTIDE SEQUENCE [LARGE SCALE GENOMIC DNA]</scope>
    <source>
        <strain evidence="1 2">SAP-6</strain>
    </source>
</reference>
<dbReference type="Proteomes" id="UP000461443">
    <property type="component" value="Unassembled WGS sequence"/>
</dbReference>
<dbReference type="EMBL" id="WUBS01000006">
    <property type="protein sequence ID" value="NDL63072.1"/>
    <property type="molecule type" value="Genomic_DNA"/>
</dbReference>
<evidence type="ECO:0000313" key="1">
    <source>
        <dbReference type="EMBL" id="NDL63072.1"/>
    </source>
</evidence>
<name>A0A845SI72_9GAMM</name>
<dbReference type="Gene3D" id="3.10.670.10">
    <property type="entry name" value="Secreted effector protein ssei"/>
    <property type="match status" value="1"/>
</dbReference>
<reference evidence="1 2" key="1">
    <citation type="submission" date="2019-12" db="EMBL/GenBank/DDBJ databases">
        <authorList>
            <person name="Lee S.D."/>
        </authorList>
    </citation>
    <scope>NUCLEOTIDE SEQUENCE [LARGE SCALE GENOMIC DNA]</scope>
    <source>
        <strain evidence="1 2">SAP-6</strain>
    </source>
</reference>
<proteinExistence type="predicted"/>
<gene>
    <name evidence="1" type="ORF">GRH90_09955</name>
</gene>